<gene>
    <name evidence="4" type="primary">LOC118477267</name>
</gene>
<accession>A0ABM1VPB4</accession>
<sequence length="161" mass="17818">MYLFHSKKKTQSASDMGVPPLADFSPTSSRSSGSLRSARQPDASGDNNSARSDSSRAARPKGLHLVSSEILFPTLCKGESAVLKILLKNPTSTVKQITVEQEPQPPFLIKHHSFTVREDKMMMFPVTFKPLHVAKFKDKIVFRENESGQRLCAVVEAQCSQ</sequence>
<dbReference type="InterPro" id="IPR054088">
    <property type="entry name" value="Cep192-like_D8"/>
</dbReference>
<dbReference type="Pfam" id="PF22066">
    <property type="entry name" value="Cep192_D8"/>
    <property type="match status" value="1"/>
</dbReference>
<dbReference type="Gene3D" id="2.60.40.10">
    <property type="entry name" value="Immunoglobulins"/>
    <property type="match status" value="1"/>
</dbReference>
<evidence type="ECO:0000313" key="4">
    <source>
        <dbReference type="RefSeq" id="XP_035824256.1"/>
    </source>
</evidence>
<feature type="compositionally biased region" description="Low complexity" evidence="1">
    <location>
        <begin position="25"/>
        <end position="57"/>
    </location>
</feature>
<feature type="compositionally biased region" description="Basic residues" evidence="1">
    <location>
        <begin position="1"/>
        <end position="10"/>
    </location>
</feature>
<dbReference type="PANTHER" id="PTHR16029:SF11">
    <property type="entry name" value="CENTROSOMAL PROTEIN OF 192 KDA"/>
    <property type="match status" value="1"/>
</dbReference>
<keyword evidence="3" id="KW-1185">Reference proteome</keyword>
<dbReference type="InterPro" id="IPR039103">
    <property type="entry name" value="Spd-2/CEP192"/>
</dbReference>
<dbReference type="GeneID" id="118477267"/>
<feature type="domain" description="Cep192-like" evidence="2">
    <location>
        <begin position="61"/>
        <end position="149"/>
    </location>
</feature>
<evidence type="ECO:0000313" key="3">
    <source>
        <dbReference type="Proteomes" id="UP000694888"/>
    </source>
</evidence>
<dbReference type="PANTHER" id="PTHR16029">
    <property type="entry name" value="CENTROSOMAL PROTEIN OF 192 KDA"/>
    <property type="match status" value="1"/>
</dbReference>
<name>A0ABM1VPB4_APLCA</name>
<dbReference type="Proteomes" id="UP000694888">
    <property type="component" value="Unplaced"/>
</dbReference>
<feature type="region of interest" description="Disordered" evidence="1">
    <location>
        <begin position="1"/>
        <end position="60"/>
    </location>
</feature>
<evidence type="ECO:0000259" key="2">
    <source>
        <dbReference type="Pfam" id="PF22066"/>
    </source>
</evidence>
<protein>
    <submittedName>
        <fullName evidence="4">Centrosomal protein of 192 kDa-like</fullName>
    </submittedName>
</protein>
<organism evidence="3 4">
    <name type="scientific">Aplysia californica</name>
    <name type="common">California sea hare</name>
    <dbReference type="NCBI Taxonomy" id="6500"/>
    <lineage>
        <taxon>Eukaryota</taxon>
        <taxon>Metazoa</taxon>
        <taxon>Spiralia</taxon>
        <taxon>Lophotrochozoa</taxon>
        <taxon>Mollusca</taxon>
        <taxon>Gastropoda</taxon>
        <taxon>Heterobranchia</taxon>
        <taxon>Euthyneura</taxon>
        <taxon>Tectipleura</taxon>
        <taxon>Aplysiida</taxon>
        <taxon>Aplysioidea</taxon>
        <taxon>Aplysiidae</taxon>
        <taxon>Aplysia</taxon>
    </lineage>
</organism>
<dbReference type="RefSeq" id="XP_035824256.1">
    <property type="nucleotide sequence ID" value="XM_035968363.1"/>
</dbReference>
<evidence type="ECO:0000256" key="1">
    <source>
        <dbReference type="SAM" id="MobiDB-lite"/>
    </source>
</evidence>
<reference evidence="4" key="1">
    <citation type="submission" date="2025-08" db="UniProtKB">
        <authorList>
            <consortium name="RefSeq"/>
        </authorList>
    </citation>
    <scope>IDENTIFICATION</scope>
</reference>
<proteinExistence type="predicted"/>
<dbReference type="InterPro" id="IPR013783">
    <property type="entry name" value="Ig-like_fold"/>
</dbReference>